<dbReference type="Gene3D" id="1.25.40.10">
    <property type="entry name" value="Tetratricopeptide repeat domain"/>
    <property type="match status" value="1"/>
</dbReference>
<keyword evidence="3" id="KW-0472">Membrane</keyword>
<keyword evidence="6" id="KW-1185">Reference proteome</keyword>
<dbReference type="PANTHER" id="PTHR45138">
    <property type="entry name" value="REGULATORY COMPONENTS OF SENSORY TRANSDUCTION SYSTEM"/>
    <property type="match status" value="1"/>
</dbReference>
<dbReference type="SUPFAM" id="SSF48452">
    <property type="entry name" value="TPR-like"/>
    <property type="match status" value="2"/>
</dbReference>
<evidence type="ECO:0000313" key="6">
    <source>
        <dbReference type="Proteomes" id="UP001257914"/>
    </source>
</evidence>
<reference evidence="5 6" key="1">
    <citation type="submission" date="2023-10" db="EMBL/GenBank/DDBJ databases">
        <title>Psychrosphaera aquimaarina strain SW33 isolated from seawater.</title>
        <authorList>
            <person name="Bayburt H."/>
            <person name="Kim J.M."/>
            <person name="Choi B.J."/>
            <person name="Jeon C.O."/>
        </authorList>
    </citation>
    <scope>NUCLEOTIDE SEQUENCE [LARGE SCALE GENOMIC DNA]</scope>
    <source>
        <strain evidence="5 6">KCTC 52743</strain>
    </source>
</reference>
<evidence type="ECO:0000256" key="1">
    <source>
        <dbReference type="ARBA" id="ARBA00012528"/>
    </source>
</evidence>
<dbReference type="CDD" id="cd01949">
    <property type="entry name" value="GGDEF"/>
    <property type="match status" value="1"/>
</dbReference>
<dbReference type="InterPro" id="IPR029787">
    <property type="entry name" value="Nucleotide_cyclase"/>
</dbReference>
<dbReference type="InterPro" id="IPR050469">
    <property type="entry name" value="Diguanylate_Cyclase"/>
</dbReference>
<feature type="domain" description="GGDEF" evidence="4">
    <location>
        <begin position="450"/>
        <end position="582"/>
    </location>
</feature>
<accession>A0ABU3QYR5</accession>
<name>A0ABU3QYR5_9GAMM</name>
<feature type="transmembrane region" description="Helical" evidence="3">
    <location>
        <begin position="387"/>
        <end position="407"/>
    </location>
</feature>
<keyword evidence="5" id="KW-0548">Nucleotidyltransferase</keyword>
<organism evidence="5 6">
    <name type="scientific">Psychrosphaera aquimarina</name>
    <dbReference type="NCBI Taxonomy" id="2044854"/>
    <lineage>
        <taxon>Bacteria</taxon>
        <taxon>Pseudomonadati</taxon>
        <taxon>Pseudomonadota</taxon>
        <taxon>Gammaproteobacteria</taxon>
        <taxon>Alteromonadales</taxon>
        <taxon>Pseudoalteromonadaceae</taxon>
        <taxon>Psychrosphaera</taxon>
    </lineage>
</organism>
<dbReference type="InterPro" id="IPR000160">
    <property type="entry name" value="GGDEF_dom"/>
</dbReference>
<dbReference type="RefSeq" id="WP_315946279.1">
    <property type="nucleotide sequence ID" value="NZ_JAWCUA010000003.1"/>
</dbReference>
<evidence type="ECO:0000313" key="5">
    <source>
        <dbReference type="EMBL" id="MDU0112571.1"/>
    </source>
</evidence>
<evidence type="ECO:0000256" key="2">
    <source>
        <dbReference type="ARBA" id="ARBA00034247"/>
    </source>
</evidence>
<dbReference type="SMART" id="SM00267">
    <property type="entry name" value="GGDEF"/>
    <property type="match status" value="1"/>
</dbReference>
<dbReference type="InterPro" id="IPR043128">
    <property type="entry name" value="Rev_trsase/Diguanyl_cyclase"/>
</dbReference>
<dbReference type="Pfam" id="PF00990">
    <property type="entry name" value="GGDEF"/>
    <property type="match status" value="1"/>
</dbReference>
<keyword evidence="3" id="KW-0812">Transmembrane</keyword>
<sequence>MDKYREKLLELHTRLDPKNIKHQNRYNALDCWMTEADTAELVQSAINKANAYLLKAIADEDKRAQSDLTLCRGVFYQSASDDVSAERDYNSALNLATEINNIKLIADSLSTRASLAALKGDLAQALEDLQVAQSYYELANIDYWAYYNLAEIGNTYRRMGDFERALSLMDEVEQYYEIRGDIQAVNDIRYIRALIMDDLGNHALAQELYTSLLDDAYKNDDEILISSMLVTMADSLLQADKTSEARSRLNEAEPMLDPQFDPNNWSLWHLFSAKADFTDGNYESALAHIKSAEPHVSSQDNYRYLAWIQSIKAKTLAALGDWQQAYKANVAYNNTQELLANKLREQNTTRMRIEFDAARKEAENKTLKAEQSVQKAQLQSLEERKRWQALVIGLSLILLTLILIWAYRQFKRARLMHKMAMTDELTRLPNRRSIQAKALQAMNAAREAQTPMSLLVFDVDYFKRINDTWGHEVGDRVLQKISTAAQLVMRKNDSVGRTGGEEFMVVLPDSTLDSATEVAQRLCDCVAAIDMQEIDDNLVVTISLGVAQLTDVDTTVSMLTQRADNALYRAKDAGRNRVEVER</sequence>
<comment type="catalytic activity">
    <reaction evidence="2">
        <text>2 GTP = 3',3'-c-di-GMP + 2 diphosphate</text>
        <dbReference type="Rhea" id="RHEA:24898"/>
        <dbReference type="ChEBI" id="CHEBI:33019"/>
        <dbReference type="ChEBI" id="CHEBI:37565"/>
        <dbReference type="ChEBI" id="CHEBI:58805"/>
        <dbReference type="EC" id="2.7.7.65"/>
    </reaction>
</comment>
<dbReference type="Gene3D" id="3.30.70.270">
    <property type="match status" value="1"/>
</dbReference>
<dbReference type="NCBIfam" id="TIGR00254">
    <property type="entry name" value="GGDEF"/>
    <property type="match status" value="1"/>
</dbReference>
<dbReference type="Proteomes" id="UP001257914">
    <property type="component" value="Unassembled WGS sequence"/>
</dbReference>
<keyword evidence="5" id="KW-0808">Transferase</keyword>
<evidence type="ECO:0000259" key="4">
    <source>
        <dbReference type="PROSITE" id="PS50887"/>
    </source>
</evidence>
<gene>
    <name evidence="5" type="ORF">RT723_06040</name>
</gene>
<dbReference type="EMBL" id="JAWCUA010000003">
    <property type="protein sequence ID" value="MDU0112571.1"/>
    <property type="molecule type" value="Genomic_DNA"/>
</dbReference>
<comment type="caution">
    <text evidence="5">The sequence shown here is derived from an EMBL/GenBank/DDBJ whole genome shotgun (WGS) entry which is preliminary data.</text>
</comment>
<dbReference type="PANTHER" id="PTHR45138:SF9">
    <property type="entry name" value="DIGUANYLATE CYCLASE DGCM-RELATED"/>
    <property type="match status" value="1"/>
</dbReference>
<dbReference type="PROSITE" id="PS50887">
    <property type="entry name" value="GGDEF"/>
    <property type="match status" value="1"/>
</dbReference>
<dbReference type="EC" id="2.7.7.65" evidence="1"/>
<dbReference type="SUPFAM" id="SSF55073">
    <property type="entry name" value="Nucleotide cyclase"/>
    <property type="match status" value="1"/>
</dbReference>
<proteinExistence type="predicted"/>
<protein>
    <recommendedName>
        <fullName evidence="1">diguanylate cyclase</fullName>
        <ecNumber evidence="1">2.7.7.65</ecNumber>
    </recommendedName>
</protein>
<dbReference type="InterPro" id="IPR011990">
    <property type="entry name" value="TPR-like_helical_dom_sf"/>
</dbReference>
<dbReference type="GO" id="GO:0052621">
    <property type="term" value="F:diguanylate cyclase activity"/>
    <property type="evidence" value="ECO:0007669"/>
    <property type="project" value="UniProtKB-EC"/>
</dbReference>
<evidence type="ECO:0000256" key="3">
    <source>
        <dbReference type="SAM" id="Phobius"/>
    </source>
</evidence>
<keyword evidence="3" id="KW-1133">Transmembrane helix</keyword>